<evidence type="ECO:0000313" key="2">
    <source>
        <dbReference type="Proteomes" id="UP000226106"/>
    </source>
</evidence>
<dbReference type="Proteomes" id="UP000226106">
    <property type="component" value="Unassembled WGS sequence"/>
</dbReference>
<reference evidence="1 2" key="1">
    <citation type="submission" date="2017-09" db="EMBL/GenBank/DDBJ databases">
        <title>Large-scale bioinformatics analysis of Bacillus genomes uncovers conserved roles of natural products in bacterial physiology.</title>
        <authorList>
            <consortium name="Agbiome Team Llc"/>
            <person name="Bleich R.M."/>
            <person name="Grubbs K.J."/>
            <person name="Santa Maria K.C."/>
            <person name="Allen S.E."/>
            <person name="Farag S."/>
            <person name="Shank E.A."/>
            <person name="Bowers A."/>
        </authorList>
    </citation>
    <scope>NUCLEOTIDE SEQUENCE [LARGE SCALE GENOMIC DNA]</scope>
    <source>
        <strain evidence="1 2">AFS065400</strain>
    </source>
</reference>
<dbReference type="AlphaFoldDB" id="A0A9X7AS53"/>
<organism evidence="1 2">
    <name type="scientific">Bacillus thuringiensis</name>
    <dbReference type="NCBI Taxonomy" id="1428"/>
    <lineage>
        <taxon>Bacteria</taxon>
        <taxon>Bacillati</taxon>
        <taxon>Bacillota</taxon>
        <taxon>Bacilli</taxon>
        <taxon>Bacillales</taxon>
        <taxon>Bacillaceae</taxon>
        <taxon>Bacillus</taxon>
        <taxon>Bacillus cereus group</taxon>
    </lineage>
</organism>
<sequence>MLPKKYDKYDRIEVDEKDFERISKWVHNHYESENGAFPLEKGILQINAQFNGLDATSFNVFELHKNYINIEIYDSKEDKLLEFEIRNTNGELKYKLKDSFKMKSPSLQTQADFRNNRMMSFTAKMFMQIMYFMANFIEEKRVVREMNPQYQPSNLLEVKPKATPVKRSMRTIGRTIYRLTANREVLEKRPYERHTDAWTRRGHFRYLKNGNRVWIEPTVVKAKGVKTAEIESATYKL</sequence>
<comment type="caution">
    <text evidence="1">The sequence shown here is derived from an EMBL/GenBank/DDBJ whole genome shotgun (WGS) entry which is preliminary data.</text>
</comment>
<dbReference type="EMBL" id="NVCO01000007">
    <property type="protein sequence ID" value="PFT50762.1"/>
    <property type="molecule type" value="Genomic_DNA"/>
</dbReference>
<protein>
    <submittedName>
        <fullName evidence="1">Uncharacterized protein</fullName>
    </submittedName>
</protein>
<evidence type="ECO:0000313" key="1">
    <source>
        <dbReference type="EMBL" id="PFT50762.1"/>
    </source>
</evidence>
<gene>
    <name evidence="1" type="ORF">COK72_01805</name>
</gene>
<accession>A0A9X7AS53</accession>
<proteinExistence type="predicted"/>
<name>A0A9X7AS53_BACTU</name>
<dbReference type="RefSeq" id="WP_098640094.1">
    <property type="nucleotide sequence ID" value="NZ_NVCO01000007.1"/>
</dbReference>